<dbReference type="GO" id="GO:1904047">
    <property type="term" value="F:S-adenosyl-L-methionine binding"/>
    <property type="evidence" value="ECO:0007669"/>
    <property type="project" value="TreeGrafter"/>
</dbReference>
<dbReference type="EMBL" id="FOXB01000007">
    <property type="protein sequence ID" value="SFP13055.1"/>
    <property type="molecule type" value="Genomic_DNA"/>
</dbReference>
<keyword evidence="5 8" id="KW-0949">S-adenosyl-L-methionine</keyword>
<proteinExistence type="inferred from homology"/>
<comment type="similarity">
    <text evidence="1 8">Belongs to the N(4)/N(6)-methyltransferase family.</text>
</comment>
<evidence type="ECO:0000256" key="4">
    <source>
        <dbReference type="ARBA" id="ARBA00022679"/>
    </source>
</evidence>
<dbReference type="PIRSF" id="PIRSF000398">
    <property type="entry name" value="M_m6A_EcoRV"/>
    <property type="match status" value="1"/>
</dbReference>
<feature type="binding site" evidence="7">
    <location>
        <position position="53"/>
    </location>
    <ligand>
        <name>S-adenosyl-L-methionine</name>
        <dbReference type="ChEBI" id="CHEBI:59789"/>
    </ligand>
</feature>
<evidence type="ECO:0000313" key="9">
    <source>
        <dbReference type="EMBL" id="SFP13055.1"/>
    </source>
</evidence>
<dbReference type="InterPro" id="IPR012327">
    <property type="entry name" value="MeTrfase_D12"/>
</dbReference>
<keyword evidence="4 8" id="KW-0808">Transferase</keyword>
<dbReference type="AlphaFoldDB" id="A0A1I5MU50"/>
<dbReference type="GO" id="GO:0032259">
    <property type="term" value="P:methylation"/>
    <property type="evidence" value="ECO:0007669"/>
    <property type="project" value="UniProtKB-KW"/>
</dbReference>
<evidence type="ECO:0000256" key="7">
    <source>
        <dbReference type="PIRSR" id="PIRSR000398-1"/>
    </source>
</evidence>
<dbReference type="GO" id="GO:0009307">
    <property type="term" value="P:DNA restriction-modification system"/>
    <property type="evidence" value="ECO:0007669"/>
    <property type="project" value="InterPro"/>
</dbReference>
<dbReference type="RefSeq" id="WP_092911347.1">
    <property type="nucleotide sequence ID" value="NZ_CP136592.1"/>
</dbReference>
<feature type="binding site" evidence="7">
    <location>
        <position position="8"/>
    </location>
    <ligand>
        <name>S-adenosyl-L-methionine</name>
        <dbReference type="ChEBI" id="CHEBI:59789"/>
    </ligand>
</feature>
<dbReference type="GO" id="GO:0006298">
    <property type="term" value="P:mismatch repair"/>
    <property type="evidence" value="ECO:0007669"/>
    <property type="project" value="TreeGrafter"/>
</dbReference>
<dbReference type="Pfam" id="PF02086">
    <property type="entry name" value="MethyltransfD12"/>
    <property type="match status" value="1"/>
</dbReference>
<reference evidence="9 10" key="1">
    <citation type="submission" date="2016-10" db="EMBL/GenBank/DDBJ databases">
        <authorList>
            <person name="de Groot N.N."/>
        </authorList>
    </citation>
    <scope>NUCLEOTIDE SEQUENCE [LARGE SCALE GENOMIC DNA]</scope>
    <source>
        <strain evidence="9 10">EP1-55-1</strain>
    </source>
</reference>
<dbReference type="EC" id="2.1.1.72" evidence="2 8"/>
<dbReference type="InterPro" id="IPR023095">
    <property type="entry name" value="Ade_MeTrfase_dom_2"/>
</dbReference>
<accession>A0A1I5MU50</accession>
<evidence type="ECO:0000256" key="6">
    <source>
        <dbReference type="ARBA" id="ARBA00047942"/>
    </source>
</evidence>
<protein>
    <recommendedName>
        <fullName evidence="2 8">Site-specific DNA-methyltransferase (adenine-specific)</fullName>
        <ecNumber evidence="2 8">2.1.1.72</ecNumber>
    </recommendedName>
</protein>
<evidence type="ECO:0000256" key="1">
    <source>
        <dbReference type="ARBA" id="ARBA00006594"/>
    </source>
</evidence>
<dbReference type="InterPro" id="IPR002052">
    <property type="entry name" value="DNA_methylase_N6_adenine_CS"/>
</dbReference>
<dbReference type="PROSITE" id="PS00092">
    <property type="entry name" value="N6_MTASE"/>
    <property type="match status" value="1"/>
</dbReference>
<keyword evidence="3 8" id="KW-0489">Methyltransferase</keyword>
<dbReference type="PANTHER" id="PTHR30481">
    <property type="entry name" value="DNA ADENINE METHYLASE"/>
    <property type="match status" value="1"/>
</dbReference>
<dbReference type="PRINTS" id="PR00505">
    <property type="entry name" value="D12N6MTFRASE"/>
</dbReference>
<dbReference type="OrthoDB" id="9805629at2"/>
<gene>
    <name evidence="9" type="ORF">SAMN05216234_10722</name>
</gene>
<dbReference type="Gene3D" id="1.10.1020.10">
    <property type="entry name" value="Adenine-specific Methyltransferase, Domain 2"/>
    <property type="match status" value="1"/>
</dbReference>
<feature type="binding site" evidence="7">
    <location>
        <position position="12"/>
    </location>
    <ligand>
        <name>S-adenosyl-L-methionine</name>
        <dbReference type="ChEBI" id="CHEBI:59789"/>
    </ligand>
</feature>
<dbReference type="Proteomes" id="UP000199227">
    <property type="component" value="Unassembled WGS sequence"/>
</dbReference>
<dbReference type="GO" id="GO:0043565">
    <property type="term" value="F:sequence-specific DNA binding"/>
    <property type="evidence" value="ECO:0007669"/>
    <property type="project" value="TreeGrafter"/>
</dbReference>
<evidence type="ECO:0000313" key="10">
    <source>
        <dbReference type="Proteomes" id="UP000199227"/>
    </source>
</evidence>
<comment type="catalytic activity">
    <reaction evidence="6 8">
        <text>a 2'-deoxyadenosine in DNA + S-adenosyl-L-methionine = an N(6)-methyl-2'-deoxyadenosine in DNA + S-adenosyl-L-homocysteine + H(+)</text>
        <dbReference type="Rhea" id="RHEA:15197"/>
        <dbReference type="Rhea" id="RHEA-COMP:12418"/>
        <dbReference type="Rhea" id="RHEA-COMP:12419"/>
        <dbReference type="ChEBI" id="CHEBI:15378"/>
        <dbReference type="ChEBI" id="CHEBI:57856"/>
        <dbReference type="ChEBI" id="CHEBI:59789"/>
        <dbReference type="ChEBI" id="CHEBI:90615"/>
        <dbReference type="ChEBI" id="CHEBI:90616"/>
        <dbReference type="EC" id="2.1.1.72"/>
    </reaction>
</comment>
<evidence type="ECO:0000256" key="3">
    <source>
        <dbReference type="ARBA" id="ARBA00022603"/>
    </source>
</evidence>
<dbReference type="SUPFAM" id="SSF53335">
    <property type="entry name" value="S-adenosyl-L-methionine-dependent methyltransferases"/>
    <property type="match status" value="1"/>
</dbReference>
<dbReference type="PANTHER" id="PTHR30481:SF3">
    <property type="entry name" value="DNA ADENINE METHYLASE"/>
    <property type="match status" value="1"/>
</dbReference>
<dbReference type="NCBIfam" id="TIGR00571">
    <property type="entry name" value="dam"/>
    <property type="match status" value="1"/>
</dbReference>
<dbReference type="InterPro" id="IPR029063">
    <property type="entry name" value="SAM-dependent_MTases_sf"/>
</dbReference>
<evidence type="ECO:0000256" key="5">
    <source>
        <dbReference type="ARBA" id="ARBA00022691"/>
    </source>
</evidence>
<feature type="binding site" evidence="7">
    <location>
        <position position="182"/>
    </location>
    <ligand>
        <name>S-adenosyl-L-methionine</name>
        <dbReference type="ChEBI" id="CHEBI:59789"/>
    </ligand>
</feature>
<dbReference type="Gene3D" id="3.40.50.150">
    <property type="entry name" value="Vaccinia Virus protein VP39"/>
    <property type="match status" value="1"/>
</dbReference>
<organism evidence="9 10">
    <name type="scientific">Hydrogenimonas thermophila</name>
    <dbReference type="NCBI Taxonomy" id="223786"/>
    <lineage>
        <taxon>Bacteria</taxon>
        <taxon>Pseudomonadati</taxon>
        <taxon>Campylobacterota</taxon>
        <taxon>Epsilonproteobacteria</taxon>
        <taxon>Campylobacterales</taxon>
        <taxon>Hydrogenimonadaceae</taxon>
        <taxon>Hydrogenimonas</taxon>
    </lineage>
</organism>
<dbReference type="InterPro" id="IPR012263">
    <property type="entry name" value="M_m6A_EcoRV"/>
</dbReference>
<evidence type="ECO:0000256" key="2">
    <source>
        <dbReference type="ARBA" id="ARBA00011900"/>
    </source>
</evidence>
<keyword evidence="10" id="KW-1185">Reference proteome</keyword>
<dbReference type="STRING" id="223786.SAMN05216234_10722"/>
<name>A0A1I5MU50_9BACT</name>
<dbReference type="GO" id="GO:0009007">
    <property type="term" value="F:site-specific DNA-methyltransferase (adenine-specific) activity"/>
    <property type="evidence" value="ECO:0007669"/>
    <property type="project" value="UniProtKB-UniRule"/>
</dbReference>
<evidence type="ECO:0000256" key="8">
    <source>
        <dbReference type="RuleBase" id="RU361257"/>
    </source>
</evidence>
<sequence length="270" mass="31807">MCKPIVKWVGGKRQLLDDLMRFMPTNYNRYFEPFIGGGALFFALKPKNGVINDYNTELTNLYCVVRDRVNELIEDLKKHQNTEEYYYKIRELDRDKESYEQLSDVEKASRFIYLNKTGFNGLYRVNKKGQCNVPFGRYKNPKWLDEDNLRACSQVLKDTEILNGDFEIIKPLIKKEDFIYLDPPYVPLNTTSSFTAYTDKGFDDDMQFRLKEFCDYINSIGAYFMLSNSYTDFILNLYKDYNIKIVMANRAINCKGDGRDKIKEVVVVNY</sequence>